<dbReference type="RefSeq" id="WP_089328675.1">
    <property type="nucleotide sequence ID" value="NZ_FZOR01000028.1"/>
</dbReference>
<keyword evidence="2" id="KW-1185">Reference proteome</keyword>
<dbReference type="Proteomes" id="UP000198318">
    <property type="component" value="Unassembled WGS sequence"/>
</dbReference>
<sequence length="77" mass="8498">MTFERGEGKSRAVVLGTEFVLVQVNEETDQITFEIEGTPLMVRTDASEVQTATSPLFSIRSVDRDKVVVTMSDSSEV</sequence>
<accession>A0A239ME34</accession>
<evidence type="ECO:0000313" key="1">
    <source>
        <dbReference type="EMBL" id="SNT41297.1"/>
    </source>
</evidence>
<name>A0A239ME34_9ACTN</name>
<gene>
    <name evidence="1" type="ORF">SAMN05443665_10287</name>
</gene>
<dbReference type="AlphaFoldDB" id="A0A239ME34"/>
<reference evidence="1 2" key="1">
    <citation type="submission" date="2017-06" db="EMBL/GenBank/DDBJ databases">
        <authorList>
            <person name="Kim H.J."/>
            <person name="Triplett B.A."/>
        </authorList>
    </citation>
    <scope>NUCLEOTIDE SEQUENCE [LARGE SCALE GENOMIC DNA]</scope>
    <source>
        <strain evidence="1 2">DSM 44715</strain>
    </source>
</reference>
<organism evidence="1 2">
    <name type="scientific">Actinomadura meyerae</name>
    <dbReference type="NCBI Taxonomy" id="240840"/>
    <lineage>
        <taxon>Bacteria</taxon>
        <taxon>Bacillati</taxon>
        <taxon>Actinomycetota</taxon>
        <taxon>Actinomycetes</taxon>
        <taxon>Streptosporangiales</taxon>
        <taxon>Thermomonosporaceae</taxon>
        <taxon>Actinomadura</taxon>
    </lineage>
</organism>
<protein>
    <submittedName>
        <fullName evidence="1">Uncharacterized protein</fullName>
    </submittedName>
</protein>
<dbReference type="EMBL" id="FZOR01000028">
    <property type="protein sequence ID" value="SNT41297.1"/>
    <property type="molecule type" value="Genomic_DNA"/>
</dbReference>
<evidence type="ECO:0000313" key="2">
    <source>
        <dbReference type="Proteomes" id="UP000198318"/>
    </source>
</evidence>
<proteinExistence type="predicted"/>